<keyword evidence="7" id="KW-0472">Membrane</keyword>
<dbReference type="InterPro" id="IPR003439">
    <property type="entry name" value="ABC_transporter-like_ATP-bd"/>
</dbReference>
<reference evidence="9" key="2">
    <citation type="submission" date="2020-09" db="EMBL/GenBank/DDBJ databases">
        <authorList>
            <person name="Sun Q."/>
            <person name="Sedlacek I."/>
        </authorList>
    </citation>
    <scope>NUCLEOTIDE SEQUENCE</scope>
    <source>
        <strain evidence="9">CCM 7897</strain>
    </source>
</reference>
<dbReference type="NCBIfam" id="TIGR01727">
    <property type="entry name" value="oligo_HPY"/>
    <property type="match status" value="1"/>
</dbReference>
<organism evidence="9 10">
    <name type="scientific">Azorhizobium oxalatiphilum</name>
    <dbReference type="NCBI Taxonomy" id="980631"/>
    <lineage>
        <taxon>Bacteria</taxon>
        <taxon>Pseudomonadati</taxon>
        <taxon>Pseudomonadota</taxon>
        <taxon>Alphaproteobacteria</taxon>
        <taxon>Hyphomicrobiales</taxon>
        <taxon>Xanthobacteraceae</taxon>
        <taxon>Azorhizobium</taxon>
    </lineage>
</organism>
<dbReference type="GO" id="GO:0016887">
    <property type="term" value="F:ATP hydrolysis activity"/>
    <property type="evidence" value="ECO:0007669"/>
    <property type="project" value="InterPro"/>
</dbReference>
<dbReference type="InterPro" id="IPR027417">
    <property type="entry name" value="P-loop_NTPase"/>
</dbReference>
<dbReference type="GO" id="GO:0055085">
    <property type="term" value="P:transmembrane transport"/>
    <property type="evidence" value="ECO:0007669"/>
    <property type="project" value="UniProtKB-ARBA"/>
</dbReference>
<keyword evidence="4" id="KW-1003">Cell membrane</keyword>
<proteinExistence type="inferred from homology"/>
<evidence type="ECO:0000256" key="5">
    <source>
        <dbReference type="ARBA" id="ARBA00022741"/>
    </source>
</evidence>
<dbReference type="CDD" id="cd03257">
    <property type="entry name" value="ABC_NikE_OppD_transporters"/>
    <property type="match status" value="1"/>
</dbReference>
<keyword evidence="6 9" id="KW-0067">ATP-binding</keyword>
<dbReference type="InterPro" id="IPR003593">
    <property type="entry name" value="AAA+_ATPase"/>
</dbReference>
<evidence type="ECO:0000256" key="2">
    <source>
        <dbReference type="ARBA" id="ARBA00005417"/>
    </source>
</evidence>
<name>A0A917BYU0_9HYPH</name>
<evidence type="ECO:0000256" key="1">
    <source>
        <dbReference type="ARBA" id="ARBA00004417"/>
    </source>
</evidence>
<dbReference type="EMBL" id="BMCT01000002">
    <property type="protein sequence ID" value="GGF61635.1"/>
    <property type="molecule type" value="Genomic_DNA"/>
</dbReference>
<dbReference type="GO" id="GO:0005886">
    <property type="term" value="C:plasma membrane"/>
    <property type="evidence" value="ECO:0007669"/>
    <property type="project" value="UniProtKB-SubCell"/>
</dbReference>
<protein>
    <submittedName>
        <fullName evidence="9">ABC transporter ATP-binding protein</fullName>
    </submittedName>
</protein>
<feature type="domain" description="ABC transporter" evidence="8">
    <location>
        <begin position="20"/>
        <end position="271"/>
    </location>
</feature>
<dbReference type="Pfam" id="PF00005">
    <property type="entry name" value="ABC_tran"/>
    <property type="match status" value="1"/>
</dbReference>
<dbReference type="PROSITE" id="PS50893">
    <property type="entry name" value="ABC_TRANSPORTER_2"/>
    <property type="match status" value="1"/>
</dbReference>
<dbReference type="GO" id="GO:0005524">
    <property type="term" value="F:ATP binding"/>
    <property type="evidence" value="ECO:0007669"/>
    <property type="project" value="UniProtKB-KW"/>
</dbReference>
<dbReference type="AlphaFoldDB" id="A0A917BYU0"/>
<dbReference type="Proteomes" id="UP000606044">
    <property type="component" value="Unassembled WGS sequence"/>
</dbReference>
<gene>
    <name evidence="9" type="ORF">GCM10007301_21670</name>
</gene>
<dbReference type="SMART" id="SM00382">
    <property type="entry name" value="AAA"/>
    <property type="match status" value="1"/>
</dbReference>
<evidence type="ECO:0000259" key="8">
    <source>
        <dbReference type="PROSITE" id="PS50893"/>
    </source>
</evidence>
<evidence type="ECO:0000313" key="10">
    <source>
        <dbReference type="Proteomes" id="UP000606044"/>
    </source>
</evidence>
<comment type="caution">
    <text evidence="9">The sequence shown here is derived from an EMBL/GenBank/DDBJ whole genome shotgun (WGS) entry which is preliminary data.</text>
</comment>
<evidence type="ECO:0000313" key="9">
    <source>
        <dbReference type="EMBL" id="GGF61635.1"/>
    </source>
</evidence>
<comment type="subcellular location">
    <subcellularLocation>
        <location evidence="1">Cell inner membrane</location>
        <topology evidence="1">Peripheral membrane protein</topology>
    </subcellularLocation>
</comment>
<dbReference type="GO" id="GO:0015833">
    <property type="term" value="P:peptide transport"/>
    <property type="evidence" value="ECO:0007669"/>
    <property type="project" value="InterPro"/>
</dbReference>
<dbReference type="SUPFAM" id="SSF52540">
    <property type="entry name" value="P-loop containing nucleoside triphosphate hydrolases"/>
    <property type="match status" value="1"/>
</dbReference>
<keyword evidence="3" id="KW-0813">Transport</keyword>
<dbReference type="Gene3D" id="3.40.50.300">
    <property type="entry name" value="P-loop containing nucleotide triphosphate hydrolases"/>
    <property type="match status" value="1"/>
</dbReference>
<sequence length="341" mass="36915">MLALTEDKRPQPGRDAGPLLSVDEIEVTLFTRAGKLTAVDRLSLEVKSGETLAIVGESGCGKSISALALMGLLPWPPAKLTHGKVVLEDRDLARLSEREMQDVRGKDLAMIFQDPMSSLNPVLTVGEQIVEVIARHDPASRKAMRERALELMRKVKIPDAERRFGDYPHQLSGGMNQRIVIAMAIACQPKLLIADEPTTALDVTIQAQILELMKDLQAETGMGLIIITHDLGVVAETADRVLVMYAGRKVEEGTVDTVFDEPLHPYTRGLMGATPSATDQPHGRLSEIPGSVPALAALPVGCAFNNRCPSAFERCFAERPVLTRPAAGRQVACFAVQQEGA</sequence>
<accession>A0A917BYU0</accession>
<dbReference type="FunFam" id="3.40.50.300:FF:000016">
    <property type="entry name" value="Oligopeptide ABC transporter ATP-binding component"/>
    <property type="match status" value="1"/>
</dbReference>
<dbReference type="Pfam" id="PF08352">
    <property type="entry name" value="oligo_HPY"/>
    <property type="match status" value="1"/>
</dbReference>
<dbReference type="PANTHER" id="PTHR43297">
    <property type="entry name" value="OLIGOPEPTIDE TRANSPORT ATP-BINDING PROTEIN APPD"/>
    <property type="match status" value="1"/>
</dbReference>
<dbReference type="RefSeq" id="WP_188578300.1">
    <property type="nucleotide sequence ID" value="NZ_BMCT01000002.1"/>
</dbReference>
<comment type="similarity">
    <text evidence="2">Belongs to the ABC transporter superfamily.</text>
</comment>
<keyword evidence="5" id="KW-0547">Nucleotide-binding</keyword>
<dbReference type="InterPro" id="IPR013563">
    <property type="entry name" value="Oligopep_ABC_C"/>
</dbReference>
<evidence type="ECO:0000256" key="7">
    <source>
        <dbReference type="ARBA" id="ARBA00023136"/>
    </source>
</evidence>
<evidence type="ECO:0000256" key="3">
    <source>
        <dbReference type="ARBA" id="ARBA00022448"/>
    </source>
</evidence>
<dbReference type="PANTHER" id="PTHR43297:SF2">
    <property type="entry name" value="DIPEPTIDE TRANSPORT ATP-BINDING PROTEIN DPPD"/>
    <property type="match status" value="1"/>
</dbReference>
<reference evidence="9" key="1">
    <citation type="journal article" date="2014" name="Int. J. Syst. Evol. Microbiol.">
        <title>Complete genome sequence of Corynebacterium casei LMG S-19264T (=DSM 44701T), isolated from a smear-ripened cheese.</title>
        <authorList>
            <consortium name="US DOE Joint Genome Institute (JGI-PGF)"/>
            <person name="Walter F."/>
            <person name="Albersmeier A."/>
            <person name="Kalinowski J."/>
            <person name="Ruckert C."/>
        </authorList>
    </citation>
    <scope>NUCLEOTIDE SEQUENCE</scope>
    <source>
        <strain evidence="9">CCM 7897</strain>
    </source>
</reference>
<evidence type="ECO:0000256" key="6">
    <source>
        <dbReference type="ARBA" id="ARBA00022840"/>
    </source>
</evidence>
<evidence type="ECO:0000256" key="4">
    <source>
        <dbReference type="ARBA" id="ARBA00022475"/>
    </source>
</evidence>
<dbReference type="InterPro" id="IPR050388">
    <property type="entry name" value="ABC_Ni/Peptide_Import"/>
</dbReference>
<keyword evidence="10" id="KW-1185">Reference proteome</keyword>